<gene>
    <name evidence="2" type="ORF">HYFRA_00011738</name>
</gene>
<feature type="compositionally biased region" description="Polar residues" evidence="1">
    <location>
        <begin position="47"/>
        <end position="62"/>
    </location>
</feature>
<proteinExistence type="predicted"/>
<dbReference type="AlphaFoldDB" id="A0A9N9L620"/>
<dbReference type="Proteomes" id="UP000696280">
    <property type="component" value="Unassembled WGS sequence"/>
</dbReference>
<comment type="caution">
    <text evidence="2">The sequence shown here is derived from an EMBL/GenBank/DDBJ whole genome shotgun (WGS) entry which is preliminary data.</text>
</comment>
<keyword evidence="3" id="KW-1185">Reference proteome</keyword>
<accession>A0A9N9L620</accession>
<sequence>MVGLYIIFINHTNSHDASKPADSGKTKDSRINIVTKHPMTPAYPIPSGNQKQCNNAAQLTLT</sequence>
<evidence type="ECO:0000313" key="2">
    <source>
        <dbReference type="EMBL" id="CAG8958788.1"/>
    </source>
</evidence>
<organism evidence="2 3">
    <name type="scientific">Hymenoscyphus fraxineus</name>
    <dbReference type="NCBI Taxonomy" id="746836"/>
    <lineage>
        <taxon>Eukaryota</taxon>
        <taxon>Fungi</taxon>
        <taxon>Dikarya</taxon>
        <taxon>Ascomycota</taxon>
        <taxon>Pezizomycotina</taxon>
        <taxon>Leotiomycetes</taxon>
        <taxon>Helotiales</taxon>
        <taxon>Helotiaceae</taxon>
        <taxon>Hymenoscyphus</taxon>
    </lineage>
</organism>
<protein>
    <submittedName>
        <fullName evidence="2">Uncharacterized protein</fullName>
    </submittedName>
</protein>
<dbReference type="EMBL" id="CAJVRL010000085">
    <property type="protein sequence ID" value="CAG8958788.1"/>
    <property type="molecule type" value="Genomic_DNA"/>
</dbReference>
<reference evidence="2" key="1">
    <citation type="submission" date="2021-07" db="EMBL/GenBank/DDBJ databases">
        <authorList>
            <person name="Durling M."/>
        </authorList>
    </citation>
    <scope>NUCLEOTIDE SEQUENCE</scope>
</reference>
<name>A0A9N9L620_9HELO</name>
<feature type="region of interest" description="Disordered" evidence="1">
    <location>
        <begin position="40"/>
        <end position="62"/>
    </location>
</feature>
<evidence type="ECO:0000256" key="1">
    <source>
        <dbReference type="SAM" id="MobiDB-lite"/>
    </source>
</evidence>
<evidence type="ECO:0000313" key="3">
    <source>
        <dbReference type="Proteomes" id="UP000696280"/>
    </source>
</evidence>